<protein>
    <recommendedName>
        <fullName evidence="2">X-Tfes XVIPCD domain-containing protein</fullName>
    </recommendedName>
</protein>
<evidence type="ECO:0000259" key="2">
    <source>
        <dbReference type="Pfam" id="PF20410"/>
    </source>
</evidence>
<sequence>MTWATPLGSEVAQVRSPGLRHNRWCCDPELKPPYDAMSERVSSSLLAVCKDNRDAYPGAGDRSLADNGLSRVDHVVMGKTGNVFAVEGRLNDPAHKRVHVDIDQAIRKPVEQSDQKLLAANQTIAQERAVAQQQELARGMSEPTQSAPTR</sequence>
<feature type="domain" description="X-Tfes XVIPCD" evidence="2">
    <location>
        <begin position="66"/>
        <end position="117"/>
    </location>
</feature>
<dbReference type="EMBL" id="CP047493">
    <property type="protein sequence ID" value="UXW02019.1"/>
    <property type="molecule type" value="Genomic_DNA"/>
</dbReference>
<reference evidence="3" key="1">
    <citation type="submission" date="2015-01" db="EMBL/GenBank/DDBJ databases">
        <authorList>
            <person name="Midha S."/>
            <person name="Anil M.G."/>
            <person name="Mishra D."/>
            <person name="Brahma K."/>
            <person name="Laha G.S."/>
            <person name="Sundaram R.M."/>
            <person name="Sonti R.V."/>
            <person name="Patil P.B."/>
        </authorList>
    </citation>
    <scope>NUCLEOTIDE SEQUENCE</scope>
    <source>
        <strain evidence="3">IXO792</strain>
    </source>
</reference>
<reference evidence="3" key="2">
    <citation type="submission" date="2020-01" db="EMBL/GenBank/DDBJ databases">
        <title>Complete genome investigation of Xanthomonas oryzae strains.</title>
        <authorList>
            <person name="Kaur A."/>
            <person name="Bansal K."/>
            <person name="Patil P.B."/>
        </authorList>
    </citation>
    <scope>NUCLEOTIDE SEQUENCE</scope>
    <source>
        <strain evidence="3">IXO792</strain>
    </source>
</reference>
<dbReference type="AlphaFoldDB" id="A0AAJ5MCP9"/>
<evidence type="ECO:0000313" key="4">
    <source>
        <dbReference type="Proteomes" id="UP000187097"/>
    </source>
</evidence>
<proteinExistence type="predicted"/>
<organism evidence="3 4">
    <name type="scientific">Xanthomonas oryzae pv. oryzae</name>
    <dbReference type="NCBI Taxonomy" id="64187"/>
    <lineage>
        <taxon>Bacteria</taxon>
        <taxon>Pseudomonadati</taxon>
        <taxon>Pseudomonadota</taxon>
        <taxon>Gammaproteobacteria</taxon>
        <taxon>Lysobacterales</taxon>
        <taxon>Lysobacteraceae</taxon>
        <taxon>Xanthomonas</taxon>
    </lineage>
</organism>
<evidence type="ECO:0000256" key="1">
    <source>
        <dbReference type="SAM" id="MobiDB-lite"/>
    </source>
</evidence>
<evidence type="ECO:0000313" key="3">
    <source>
        <dbReference type="EMBL" id="UXW02019.1"/>
    </source>
</evidence>
<dbReference type="Pfam" id="PF20410">
    <property type="entry name" value="X-Tfes_XVIPCD"/>
    <property type="match status" value="1"/>
</dbReference>
<dbReference type="Proteomes" id="UP000187097">
    <property type="component" value="Chromosome"/>
</dbReference>
<gene>
    <name evidence="3" type="ORF">IXO792_14520</name>
</gene>
<feature type="region of interest" description="Disordered" evidence="1">
    <location>
        <begin position="130"/>
        <end position="150"/>
    </location>
</feature>
<accession>A0AAJ5MCP9</accession>
<name>A0AAJ5MCP9_XANOO</name>
<dbReference type="InterPro" id="IPR046519">
    <property type="entry name" value="X-Tfes_XVIPCD"/>
</dbReference>